<dbReference type="SUPFAM" id="SSF109854">
    <property type="entry name" value="DinB/YfiT-like putative metalloenzymes"/>
    <property type="match status" value="1"/>
</dbReference>
<reference evidence="2 3" key="1">
    <citation type="journal article" date="2019" name="Emerg. Microbes Infect.">
        <title>Comprehensive subspecies identification of 175 nontuberculous mycobacteria species based on 7547 genomic profiles.</title>
        <authorList>
            <person name="Matsumoto Y."/>
            <person name="Kinjo T."/>
            <person name="Motooka D."/>
            <person name="Nabeya D."/>
            <person name="Jung N."/>
            <person name="Uechi K."/>
            <person name="Horii T."/>
            <person name="Iida T."/>
            <person name="Fujita J."/>
            <person name="Nakamura S."/>
        </authorList>
    </citation>
    <scope>NUCLEOTIDE SEQUENCE [LARGE SCALE GENOMIC DNA]</scope>
    <source>
        <strain evidence="2 3">JCM 16018</strain>
    </source>
</reference>
<dbReference type="KEGG" id="mseo:MSEO_26490"/>
<gene>
    <name evidence="2" type="ORF">MSEO_26490</name>
</gene>
<dbReference type="GO" id="GO:0046872">
    <property type="term" value="F:metal ion binding"/>
    <property type="evidence" value="ECO:0007669"/>
    <property type="project" value="InterPro"/>
</dbReference>
<dbReference type="InterPro" id="IPR034660">
    <property type="entry name" value="DinB/YfiT-like"/>
</dbReference>
<evidence type="ECO:0000313" key="3">
    <source>
        <dbReference type="Proteomes" id="UP000466632"/>
    </source>
</evidence>
<dbReference type="Gene3D" id="1.20.120.450">
    <property type="entry name" value="dinb family like domain"/>
    <property type="match status" value="1"/>
</dbReference>
<dbReference type="Proteomes" id="UP000466632">
    <property type="component" value="Chromosome"/>
</dbReference>
<keyword evidence="3" id="KW-1185">Reference proteome</keyword>
<evidence type="ECO:0000313" key="2">
    <source>
        <dbReference type="EMBL" id="BBY02150.1"/>
    </source>
</evidence>
<dbReference type="Pfam" id="PF11716">
    <property type="entry name" value="MDMPI_N"/>
    <property type="match status" value="1"/>
</dbReference>
<organism evidence="2 3">
    <name type="scientific">Mycobacterium seoulense</name>
    <dbReference type="NCBI Taxonomy" id="386911"/>
    <lineage>
        <taxon>Bacteria</taxon>
        <taxon>Bacillati</taxon>
        <taxon>Actinomycetota</taxon>
        <taxon>Actinomycetes</taxon>
        <taxon>Mycobacteriales</taxon>
        <taxon>Mycobacteriaceae</taxon>
        <taxon>Mycobacterium</taxon>
    </lineage>
</organism>
<evidence type="ECO:0000259" key="1">
    <source>
        <dbReference type="Pfam" id="PF11716"/>
    </source>
</evidence>
<dbReference type="NCBIfam" id="TIGR03083">
    <property type="entry name" value="maleylpyruvate isomerase family mycothiol-dependent enzyme"/>
    <property type="match status" value="1"/>
</dbReference>
<dbReference type="InterPro" id="IPR024344">
    <property type="entry name" value="MDMPI_metal-binding"/>
</dbReference>
<dbReference type="AlphaFoldDB" id="A0A7I7P0X6"/>
<protein>
    <recommendedName>
        <fullName evidence="1">Mycothiol-dependent maleylpyruvate isomerase metal-binding domain-containing protein</fullName>
    </recommendedName>
</protein>
<sequence>MLLVRAQREEVFAAVADERRQVATLIDRLDDAQLAAPSLCAGWDIKTVAAHLISVFADSFWVFMGTALRRRSMARAIDELARRGARLPATDIAATLRGCADHPLSPPLFGPLDPLADILVHSGDIRIPLNLPFEPDRGLAALALDFLTGPWPFGFVPLGRLRGISLYANDIDRAWGRGMEVRGPAPALMMAVSGRPALLHLLDGPGLPLLRRRLLPGKQ</sequence>
<accession>A0A7I7P0X6</accession>
<name>A0A7I7P0X6_9MYCO</name>
<feature type="domain" description="Mycothiol-dependent maleylpyruvate isomerase metal-binding" evidence="1">
    <location>
        <begin position="16"/>
        <end position="102"/>
    </location>
</feature>
<dbReference type="InterPro" id="IPR017517">
    <property type="entry name" value="Maleyloyr_isom"/>
</dbReference>
<dbReference type="EMBL" id="AP022582">
    <property type="protein sequence ID" value="BBY02150.1"/>
    <property type="molecule type" value="Genomic_DNA"/>
</dbReference>
<proteinExistence type="predicted"/>